<dbReference type="GO" id="GO:0016020">
    <property type="term" value="C:membrane"/>
    <property type="evidence" value="ECO:0007669"/>
    <property type="project" value="UniProtKB-SubCell"/>
</dbReference>
<evidence type="ECO:0000313" key="8">
    <source>
        <dbReference type="Proteomes" id="UP000046392"/>
    </source>
</evidence>
<keyword evidence="3 6" id="KW-0812">Transmembrane</keyword>
<dbReference type="CDD" id="cd00637">
    <property type="entry name" value="7tm_classA_rhodopsin-like"/>
    <property type="match status" value="1"/>
</dbReference>
<evidence type="ECO:0000313" key="9">
    <source>
        <dbReference type="WBParaSite" id="SPAL_0001168800.1"/>
    </source>
</evidence>
<feature type="transmembrane region" description="Helical" evidence="6">
    <location>
        <begin position="173"/>
        <end position="195"/>
    </location>
</feature>
<evidence type="ECO:0000256" key="5">
    <source>
        <dbReference type="ARBA" id="ARBA00023136"/>
    </source>
</evidence>
<keyword evidence="5 6" id="KW-0472">Membrane</keyword>
<organism evidence="8 9">
    <name type="scientific">Strongyloides papillosus</name>
    <name type="common">Intestinal threadworm</name>
    <dbReference type="NCBI Taxonomy" id="174720"/>
    <lineage>
        <taxon>Eukaryota</taxon>
        <taxon>Metazoa</taxon>
        <taxon>Ecdysozoa</taxon>
        <taxon>Nematoda</taxon>
        <taxon>Chromadorea</taxon>
        <taxon>Rhabditida</taxon>
        <taxon>Tylenchina</taxon>
        <taxon>Panagrolaimomorpha</taxon>
        <taxon>Strongyloidoidea</taxon>
        <taxon>Strongyloididae</taxon>
        <taxon>Strongyloides</taxon>
    </lineage>
</organism>
<dbReference type="Proteomes" id="UP000046392">
    <property type="component" value="Unplaced"/>
</dbReference>
<name>A0A0N5C109_STREA</name>
<evidence type="ECO:0000256" key="3">
    <source>
        <dbReference type="ARBA" id="ARBA00022692"/>
    </source>
</evidence>
<sequence length="275" mass="32010">MTLIDIFQLVYVIPSYICYTIFTIQLGYRLIRKEETFSNPFYILIFYKGVTDITLQTTTFLSIKITIFSYFHDFFQTNSYLCSVFYLFSTFCYSITFQIMLIMSLNRFIAVGKPILYKKIFKNYLVYTYIFITLVIGGLIGVISSTFDCTYVYSSMLERFYISYTTNSIIPFVLAYTFGLYIPLITVSFIFNIIAIKRLKVRNVISSVGSSADMRLFIYTLFSFVVAIIFLSVYILRVVSIFTGDKLYDIIGTTSLPFIIDIETFGSFYFSLFTK</sequence>
<dbReference type="WBParaSite" id="SPAL_0001168800.1">
    <property type="protein sequence ID" value="SPAL_0001168800.1"/>
    <property type="gene ID" value="SPAL_0001168800"/>
</dbReference>
<keyword evidence="4 6" id="KW-1133">Transmembrane helix</keyword>
<comment type="subcellular location">
    <subcellularLocation>
        <location evidence="1">Membrane</location>
        <topology evidence="1">Multi-pass membrane protein</topology>
    </subcellularLocation>
</comment>
<feature type="transmembrane region" description="Helical" evidence="6">
    <location>
        <begin position="124"/>
        <end position="153"/>
    </location>
</feature>
<dbReference type="InterPro" id="IPR000609">
    <property type="entry name" value="7TM_GPCR_serpentine_rcpt_Srg"/>
</dbReference>
<feature type="transmembrane region" description="Helical" evidence="6">
    <location>
        <begin position="256"/>
        <end position="274"/>
    </location>
</feature>
<dbReference type="PANTHER" id="PTHR31552">
    <property type="entry name" value="SERPENTINE RECEPTOR CLASS GAMMA"/>
    <property type="match status" value="1"/>
</dbReference>
<dbReference type="Pfam" id="PF02118">
    <property type="entry name" value="Srg"/>
    <property type="match status" value="1"/>
</dbReference>
<accession>A0A0N5C109</accession>
<keyword evidence="8" id="KW-1185">Reference proteome</keyword>
<comment type="similarity">
    <text evidence="2 6">Belongs to the nematode receptor-like protein srg family.</text>
</comment>
<feature type="transmembrane region" description="Helical" evidence="6">
    <location>
        <begin position="216"/>
        <end position="236"/>
    </location>
</feature>
<evidence type="ECO:0000259" key="7">
    <source>
        <dbReference type="PROSITE" id="PS50262"/>
    </source>
</evidence>
<feature type="transmembrane region" description="Helical" evidence="6">
    <location>
        <begin position="49"/>
        <end position="71"/>
    </location>
</feature>
<dbReference type="PROSITE" id="PS00237">
    <property type="entry name" value="G_PROTEIN_RECEP_F1_1"/>
    <property type="match status" value="1"/>
</dbReference>
<evidence type="ECO:0000256" key="2">
    <source>
        <dbReference type="ARBA" id="ARBA00005692"/>
    </source>
</evidence>
<dbReference type="AlphaFoldDB" id="A0A0N5C109"/>
<evidence type="ECO:0000256" key="4">
    <source>
        <dbReference type="ARBA" id="ARBA00022989"/>
    </source>
</evidence>
<proteinExistence type="inferred from homology"/>
<dbReference type="InterPro" id="IPR000276">
    <property type="entry name" value="GPCR_Rhodpsn"/>
</dbReference>
<feature type="transmembrane region" description="Helical" evidence="6">
    <location>
        <begin position="83"/>
        <end position="103"/>
    </location>
</feature>
<dbReference type="GO" id="GO:0004930">
    <property type="term" value="F:G protein-coupled receptor activity"/>
    <property type="evidence" value="ECO:0007669"/>
    <property type="project" value="InterPro"/>
</dbReference>
<dbReference type="Gene3D" id="1.20.1070.10">
    <property type="entry name" value="Rhodopsin 7-helix transmembrane proteins"/>
    <property type="match status" value="1"/>
</dbReference>
<evidence type="ECO:0000256" key="6">
    <source>
        <dbReference type="RuleBase" id="RU280813"/>
    </source>
</evidence>
<feature type="transmembrane region" description="Helical" evidence="6">
    <location>
        <begin position="6"/>
        <end position="28"/>
    </location>
</feature>
<evidence type="ECO:0000256" key="1">
    <source>
        <dbReference type="ARBA" id="ARBA00004141"/>
    </source>
</evidence>
<dbReference type="PANTHER" id="PTHR31552:SF8">
    <property type="entry name" value="SERPENTINE RECEPTOR CLASS GAMMA"/>
    <property type="match status" value="1"/>
</dbReference>
<reference evidence="9" key="1">
    <citation type="submission" date="2017-02" db="UniProtKB">
        <authorList>
            <consortium name="WormBaseParasite"/>
        </authorList>
    </citation>
    <scope>IDENTIFICATION</scope>
</reference>
<dbReference type="PROSITE" id="PS50262">
    <property type="entry name" value="G_PROTEIN_RECEP_F1_2"/>
    <property type="match status" value="1"/>
</dbReference>
<dbReference type="SUPFAM" id="SSF81321">
    <property type="entry name" value="Family A G protein-coupled receptor-like"/>
    <property type="match status" value="1"/>
</dbReference>
<dbReference type="GO" id="GO:0007606">
    <property type="term" value="P:sensory perception of chemical stimulus"/>
    <property type="evidence" value="ECO:0007669"/>
    <property type="project" value="UniProtKB-UniRule"/>
</dbReference>
<feature type="domain" description="G-protein coupled receptors family 1 profile" evidence="7">
    <location>
        <begin position="22"/>
        <end position="236"/>
    </location>
</feature>
<dbReference type="InterPro" id="IPR017452">
    <property type="entry name" value="GPCR_Rhodpsn_7TM"/>
</dbReference>
<protein>
    <recommendedName>
        <fullName evidence="6">Serpentine receptor class gamma</fullName>
    </recommendedName>
</protein>